<keyword evidence="5" id="KW-1185">Reference proteome</keyword>
<dbReference type="InterPro" id="IPR055522">
    <property type="entry name" value="DUF7096"/>
</dbReference>
<dbReference type="Pfam" id="PF23375">
    <property type="entry name" value="DUF7094"/>
    <property type="match status" value="1"/>
</dbReference>
<name>A0A8T4GTG8_9EURY</name>
<dbReference type="OrthoDB" id="201701at2157"/>
<dbReference type="InterPro" id="IPR055520">
    <property type="entry name" value="DUF7094"/>
</dbReference>
<gene>
    <name evidence="4" type="ORF">J2753_000864</name>
</gene>
<dbReference type="AlphaFoldDB" id="A0A8T4GTG8"/>
<proteinExistence type="predicted"/>
<evidence type="ECO:0000259" key="3">
    <source>
        <dbReference type="Pfam" id="PF23379"/>
    </source>
</evidence>
<dbReference type="Proteomes" id="UP000823736">
    <property type="component" value="Unassembled WGS sequence"/>
</dbReference>
<dbReference type="InterPro" id="IPR056397">
    <property type="entry name" value="Fn3_arc"/>
</dbReference>
<protein>
    <submittedName>
        <fullName evidence="4">Uncharacterized protein</fullName>
    </submittedName>
</protein>
<dbReference type="Pfam" id="PF23374">
    <property type="entry name" value="Fn3_arc"/>
    <property type="match status" value="1"/>
</dbReference>
<feature type="domain" description="DUF7096" evidence="3">
    <location>
        <begin position="6"/>
        <end position="217"/>
    </location>
</feature>
<comment type="caution">
    <text evidence="4">The sequence shown here is derived from an EMBL/GenBank/DDBJ whole genome shotgun (WGS) entry which is preliminary data.</text>
</comment>
<dbReference type="Pfam" id="PF23379">
    <property type="entry name" value="DUF7096"/>
    <property type="match status" value="1"/>
</dbReference>
<evidence type="ECO:0000259" key="2">
    <source>
        <dbReference type="Pfam" id="PF23375"/>
    </source>
</evidence>
<dbReference type="EMBL" id="JAGGLC010000001">
    <property type="protein sequence ID" value="MBP1986391.1"/>
    <property type="molecule type" value="Genomic_DNA"/>
</dbReference>
<evidence type="ECO:0000313" key="5">
    <source>
        <dbReference type="Proteomes" id="UP000823736"/>
    </source>
</evidence>
<reference evidence="4" key="1">
    <citation type="submission" date="2021-03" db="EMBL/GenBank/DDBJ databases">
        <title>Genomic Encyclopedia of Type Strains, Phase IV (KMG-IV): sequencing the most valuable type-strain genomes for metagenomic binning, comparative biology and taxonomic classification.</title>
        <authorList>
            <person name="Goeker M."/>
        </authorList>
    </citation>
    <scope>NUCLEOTIDE SEQUENCE</scope>
    <source>
        <strain evidence="4">DSM 26232</strain>
    </source>
</reference>
<evidence type="ECO:0000259" key="1">
    <source>
        <dbReference type="Pfam" id="PF23374"/>
    </source>
</evidence>
<accession>A0A8T4GTG8</accession>
<organism evidence="4 5">
    <name type="scientific">Halolamina salifodinae</name>
    <dbReference type="NCBI Taxonomy" id="1202767"/>
    <lineage>
        <taxon>Archaea</taxon>
        <taxon>Methanobacteriati</taxon>
        <taxon>Methanobacteriota</taxon>
        <taxon>Stenosarchaea group</taxon>
        <taxon>Halobacteria</taxon>
        <taxon>Halobacteriales</taxon>
        <taxon>Haloferacaceae</taxon>
    </lineage>
</organism>
<feature type="domain" description="Fibronectin-III type-like" evidence="1">
    <location>
        <begin position="329"/>
        <end position="406"/>
    </location>
</feature>
<feature type="domain" description="DUF7094" evidence="2">
    <location>
        <begin position="222"/>
        <end position="323"/>
    </location>
</feature>
<dbReference type="RefSeq" id="WP_209490676.1">
    <property type="nucleotide sequence ID" value="NZ_JAGGLC010000001.1"/>
</dbReference>
<evidence type="ECO:0000313" key="4">
    <source>
        <dbReference type="EMBL" id="MBP1986391.1"/>
    </source>
</evidence>
<sequence>MRSLALLAVLALSLALVAPAGVGAAGVSVDASPTDAETAGVDGVVTPLPGQESPDGQRNETRVLVVPDGAVQKSEVDRATLNLGPAAEFNGNVSAVEVETEAVVEHVRAAESDSERSRRIIQASSTVETEIITLRDRQQAAIQAYNDGDMSTEAFVVELATIAAKAEALEARIERLNQLADDIDGFSLSRPAEIRYELRTFGGPVRERAVDAIRGTDDSVQFFVTTGPEGYELAAVDDGVYLREAFRGAEQSGDSTATMDGPATINVTRESYPEIVRSADASVNFAGTTNIVTVTKQNHTLTAFVDSGTEDVFKEYQRFGLSQYHSPSTDSNTISGITVSVNQTYPGGPLRIHVSDAESGEPIDLAITLSQGQSERMTVGRTGEDGTLWTVSPRGSYTVLAVGGETTAAYLETNSTDAPTLGA</sequence>